<keyword evidence="2" id="KW-1185">Reference proteome</keyword>
<sequence>METCFIIKISRKCQTYTLLGSGLLQFFLSYIVARTRNPDWRFDHEPIPTLGGFLINNCKSNGNKNHRPAIWKSVYTWRETPENKFENIIKGTACSDLQGSGDFGTLLLLGHCHHPIHID</sequence>
<comment type="caution">
    <text evidence="1">The sequence shown here is derived from an EMBL/GenBank/DDBJ whole genome shotgun (WGS) entry which is preliminary data.</text>
</comment>
<reference evidence="2" key="1">
    <citation type="journal article" date="2023" name="Nat. Plants">
        <title>Single-cell RNA sequencing provides a high-resolution roadmap for understanding the multicellular compartmentation of specialized metabolism.</title>
        <authorList>
            <person name="Sun S."/>
            <person name="Shen X."/>
            <person name="Li Y."/>
            <person name="Li Y."/>
            <person name="Wang S."/>
            <person name="Li R."/>
            <person name="Zhang H."/>
            <person name="Shen G."/>
            <person name="Guo B."/>
            <person name="Wei J."/>
            <person name="Xu J."/>
            <person name="St-Pierre B."/>
            <person name="Chen S."/>
            <person name="Sun C."/>
        </authorList>
    </citation>
    <scope>NUCLEOTIDE SEQUENCE [LARGE SCALE GENOMIC DNA]</scope>
</reference>
<dbReference type="EMBL" id="CM044706">
    <property type="protein sequence ID" value="KAI5656578.1"/>
    <property type="molecule type" value="Genomic_DNA"/>
</dbReference>
<evidence type="ECO:0000313" key="2">
    <source>
        <dbReference type="Proteomes" id="UP001060085"/>
    </source>
</evidence>
<dbReference type="Proteomes" id="UP001060085">
    <property type="component" value="Linkage Group LG06"/>
</dbReference>
<gene>
    <name evidence="1" type="ORF">M9H77_25371</name>
</gene>
<organism evidence="1 2">
    <name type="scientific">Catharanthus roseus</name>
    <name type="common">Madagascar periwinkle</name>
    <name type="synonym">Vinca rosea</name>
    <dbReference type="NCBI Taxonomy" id="4058"/>
    <lineage>
        <taxon>Eukaryota</taxon>
        <taxon>Viridiplantae</taxon>
        <taxon>Streptophyta</taxon>
        <taxon>Embryophyta</taxon>
        <taxon>Tracheophyta</taxon>
        <taxon>Spermatophyta</taxon>
        <taxon>Magnoliopsida</taxon>
        <taxon>eudicotyledons</taxon>
        <taxon>Gunneridae</taxon>
        <taxon>Pentapetalae</taxon>
        <taxon>asterids</taxon>
        <taxon>lamiids</taxon>
        <taxon>Gentianales</taxon>
        <taxon>Apocynaceae</taxon>
        <taxon>Rauvolfioideae</taxon>
        <taxon>Vinceae</taxon>
        <taxon>Catharanthinae</taxon>
        <taxon>Catharanthus</taxon>
    </lineage>
</organism>
<protein>
    <submittedName>
        <fullName evidence="1">Uncharacterized protein</fullName>
    </submittedName>
</protein>
<name>A0ACC0A6Q1_CATRO</name>
<evidence type="ECO:0000313" key="1">
    <source>
        <dbReference type="EMBL" id="KAI5656578.1"/>
    </source>
</evidence>
<proteinExistence type="predicted"/>
<accession>A0ACC0A6Q1</accession>